<evidence type="ECO:0000256" key="1">
    <source>
        <dbReference type="SAM" id="MobiDB-lite"/>
    </source>
</evidence>
<organism evidence="3 4">
    <name type="scientific">Asticcacaulis excentricus</name>
    <dbReference type="NCBI Taxonomy" id="78587"/>
    <lineage>
        <taxon>Bacteria</taxon>
        <taxon>Pseudomonadati</taxon>
        <taxon>Pseudomonadota</taxon>
        <taxon>Alphaproteobacteria</taxon>
        <taxon>Caulobacterales</taxon>
        <taxon>Caulobacteraceae</taxon>
        <taxon>Asticcacaulis</taxon>
    </lineage>
</organism>
<dbReference type="Proteomes" id="UP000278756">
    <property type="component" value="Chromosome 1"/>
</dbReference>
<dbReference type="EMBL" id="AP018827">
    <property type="protein sequence ID" value="BBF81394.1"/>
    <property type="molecule type" value="Genomic_DNA"/>
</dbReference>
<sequence length="290" mass="33468">MKRFRLRGRGDYGEWRDAAREALRQGLSPREVEWGATGAQAGLFDTDLPADFRGETTETCVGRAFTVPSAFVELSKAVLCHSDSRRFDLCYRLLWRLQTDRSLLSVVTDPEVALAQAFAKSVGRDTHKMKAFVRFREIPTPGPRRAFVAWFEPEHFIVARTAGFFQRRFNDMDWLIATPKGSTAWDGEALRVSDDPVEKPDIRDETDDLWRTYFANIFNPARLKVRAMQSEMPKKYWKNLPEAELIPDLIRSAEQRVREMKERGASDTAPRFHERLQQRADQSAPNRSRV</sequence>
<feature type="compositionally biased region" description="Basic and acidic residues" evidence="1">
    <location>
        <begin position="257"/>
        <end position="278"/>
    </location>
</feature>
<proteinExistence type="predicted"/>
<dbReference type="Pfam" id="PF13566">
    <property type="entry name" value="DUF4130"/>
    <property type="match status" value="1"/>
</dbReference>
<dbReference type="RefSeq" id="WP_126422447.1">
    <property type="nucleotide sequence ID" value="NZ_AP018827.1"/>
</dbReference>
<protein>
    <submittedName>
        <fullName evidence="3">Uracil-DNA glycosylase, putative family 6</fullName>
    </submittedName>
</protein>
<reference evidence="4" key="1">
    <citation type="journal article" date="2017" name="Biotechnol. Biofuels">
        <title>Evaluation of environmental bacterial communities as a factor affecting the growth of duckweed Lemna minor.</title>
        <authorList>
            <person name="Ishizawa H."/>
            <person name="Kuroda M."/>
            <person name="Morikawa M."/>
            <person name="Ike M."/>
        </authorList>
    </citation>
    <scope>NUCLEOTIDE SEQUENCE [LARGE SCALE GENOMIC DNA]</scope>
    <source>
        <strain evidence="4">M6</strain>
    </source>
</reference>
<feature type="domain" description="DUF4130" evidence="2">
    <location>
        <begin position="85"/>
        <end position="242"/>
    </location>
</feature>
<evidence type="ECO:0000259" key="2">
    <source>
        <dbReference type="Pfam" id="PF13566"/>
    </source>
</evidence>
<feature type="compositionally biased region" description="Polar residues" evidence="1">
    <location>
        <begin position="279"/>
        <end position="290"/>
    </location>
</feature>
<dbReference type="NCBIfam" id="TIGR03915">
    <property type="entry name" value="SAM_7_link_chp"/>
    <property type="match status" value="1"/>
</dbReference>
<dbReference type="AlphaFoldDB" id="A0A3G9G8G3"/>
<gene>
    <name evidence="3" type="ORF">EM6_1992</name>
</gene>
<evidence type="ECO:0000313" key="4">
    <source>
        <dbReference type="Proteomes" id="UP000278756"/>
    </source>
</evidence>
<feature type="region of interest" description="Disordered" evidence="1">
    <location>
        <begin position="257"/>
        <end position="290"/>
    </location>
</feature>
<reference evidence="4" key="2">
    <citation type="journal article" date="2017" name="Plant Physiol. Biochem.">
        <title>Differential oxidative and antioxidative response of duckweed Lemna minor toward plant growth promoting/inhibiting bacteria.</title>
        <authorList>
            <person name="Ishizawa H."/>
            <person name="Kuroda M."/>
            <person name="Morikawa M."/>
            <person name="Ike M."/>
        </authorList>
    </citation>
    <scope>NUCLEOTIDE SEQUENCE [LARGE SCALE GENOMIC DNA]</scope>
    <source>
        <strain evidence="4">M6</strain>
    </source>
</reference>
<name>A0A3G9G8G3_9CAUL</name>
<accession>A0A3G9G8G3</accession>
<dbReference type="InterPro" id="IPR023875">
    <property type="entry name" value="DNA_repair_put"/>
</dbReference>
<evidence type="ECO:0000313" key="3">
    <source>
        <dbReference type="EMBL" id="BBF81394.1"/>
    </source>
</evidence>
<dbReference type="InterPro" id="IPR025404">
    <property type="entry name" value="DUF4130"/>
</dbReference>
<dbReference type="OrthoDB" id="5290748at2"/>